<dbReference type="Gene3D" id="1.10.10.10">
    <property type="entry name" value="Winged helix-like DNA-binding domain superfamily/Winged helix DNA-binding domain"/>
    <property type="match status" value="1"/>
</dbReference>
<dbReference type="InterPro" id="IPR036390">
    <property type="entry name" value="WH_DNA-bd_sf"/>
</dbReference>
<dbReference type="EMBL" id="SNYR01000004">
    <property type="protein sequence ID" value="TDQ60437.1"/>
    <property type="molecule type" value="Genomic_DNA"/>
</dbReference>
<dbReference type="NCBIfam" id="TIGR04176">
    <property type="entry name" value="MarR_EPS"/>
    <property type="match status" value="1"/>
</dbReference>
<organism evidence="1 2">
    <name type="scientific">Maritalea mobilis</name>
    <dbReference type="NCBI Taxonomy" id="483324"/>
    <lineage>
        <taxon>Bacteria</taxon>
        <taxon>Pseudomonadati</taxon>
        <taxon>Pseudomonadota</taxon>
        <taxon>Alphaproteobacteria</taxon>
        <taxon>Hyphomicrobiales</taxon>
        <taxon>Devosiaceae</taxon>
        <taxon>Maritalea</taxon>
    </lineage>
</organism>
<gene>
    <name evidence="1" type="ORF">ATL17_3324</name>
</gene>
<dbReference type="AlphaFoldDB" id="A0A4R6VGG3"/>
<accession>A0A4R6VGG3</accession>
<evidence type="ECO:0000313" key="2">
    <source>
        <dbReference type="Proteomes" id="UP000295391"/>
    </source>
</evidence>
<name>A0A4R6VGG3_9HYPH</name>
<dbReference type="SUPFAM" id="SSF46785">
    <property type="entry name" value="Winged helix' DNA-binding domain"/>
    <property type="match status" value="1"/>
</dbReference>
<dbReference type="Proteomes" id="UP000295391">
    <property type="component" value="Unassembled WGS sequence"/>
</dbReference>
<keyword evidence="2" id="KW-1185">Reference proteome</keyword>
<dbReference type="InterPro" id="IPR026433">
    <property type="entry name" value="MarR_EPS"/>
</dbReference>
<protein>
    <submittedName>
        <fullName evidence="1">EPS-associated MarR family transcriptional regulator</fullName>
    </submittedName>
</protein>
<sequence>MASRREQVQEETRLRVLRHFDSDPNLSSREIAKLVGISNGAAYYCINALIDKGLIKLNNFKSSGKKSNYAYLLTPKGFSEKARLTLKFLELKRIEFNELKNEIDQLTSEAGALQQPLGTGKIQ</sequence>
<dbReference type="InterPro" id="IPR036388">
    <property type="entry name" value="WH-like_DNA-bd_sf"/>
</dbReference>
<dbReference type="Pfam" id="PF13412">
    <property type="entry name" value="HTH_24"/>
    <property type="match status" value="1"/>
</dbReference>
<reference evidence="1 2" key="1">
    <citation type="submission" date="2019-03" db="EMBL/GenBank/DDBJ databases">
        <title>Genomic Encyclopedia of Type Strains, Phase III (KMG-III): the genomes of soil and plant-associated and newly described type strains.</title>
        <authorList>
            <person name="Whitman W."/>
        </authorList>
    </citation>
    <scope>NUCLEOTIDE SEQUENCE [LARGE SCALE GENOMIC DNA]</scope>
    <source>
        <strain evidence="1 2">CGMCC 1.7002</strain>
    </source>
</reference>
<evidence type="ECO:0000313" key="1">
    <source>
        <dbReference type="EMBL" id="TDQ60437.1"/>
    </source>
</evidence>
<dbReference type="RefSeq" id="WP_133573929.1">
    <property type="nucleotide sequence ID" value="NZ_SNYR01000004.1"/>
</dbReference>
<proteinExistence type="predicted"/>
<comment type="caution">
    <text evidence="1">The sequence shown here is derived from an EMBL/GenBank/DDBJ whole genome shotgun (WGS) entry which is preliminary data.</text>
</comment>
<dbReference type="OrthoDB" id="8537236at2"/>